<dbReference type="AlphaFoldDB" id="A0A3N0UZW0"/>
<organism evidence="1 2">
    <name type="scientific">Pseudomethylobacillus aquaticus</name>
    <dbReference type="NCBI Taxonomy" id="2676064"/>
    <lineage>
        <taxon>Bacteria</taxon>
        <taxon>Pseudomonadati</taxon>
        <taxon>Pseudomonadota</taxon>
        <taxon>Betaproteobacteria</taxon>
        <taxon>Nitrosomonadales</taxon>
        <taxon>Methylophilaceae</taxon>
        <taxon>Pseudomethylobacillus</taxon>
    </lineage>
</organism>
<reference evidence="1 2" key="1">
    <citation type="submission" date="2018-10" db="EMBL/GenBank/DDBJ databases">
        <authorList>
            <person name="Chen W.-M."/>
        </authorList>
    </citation>
    <scope>NUCLEOTIDE SEQUENCE [LARGE SCALE GENOMIC DNA]</scope>
    <source>
        <strain evidence="1 2">H-5</strain>
    </source>
</reference>
<sequence length="180" mass="19418">MNIIPVQALKQLLTGVSGHGNQHLSEVEADLQQTALLLGEAIETLSASFNAIHAAVAAQQLALDELLAAQGVQAEAAQPLRQLREEIGAQVGAAITAMQFQDMTSQLIGRMLKRIDGLRDLLAPLENGQTAMPHADEHEALSLLLHNMHERVRDKSQALNGGLRQSVKQQHMASGDVELF</sequence>
<dbReference type="EMBL" id="RJVP01000003">
    <property type="protein sequence ID" value="ROH86096.1"/>
    <property type="molecule type" value="Genomic_DNA"/>
</dbReference>
<evidence type="ECO:0000313" key="2">
    <source>
        <dbReference type="Proteomes" id="UP000275137"/>
    </source>
</evidence>
<proteinExistence type="predicted"/>
<dbReference type="Gene3D" id="1.10.287.500">
    <property type="entry name" value="Helix hairpin bin"/>
    <property type="match status" value="1"/>
</dbReference>
<dbReference type="Proteomes" id="UP000275137">
    <property type="component" value="Unassembled WGS sequence"/>
</dbReference>
<gene>
    <name evidence="1" type="ORF">ED236_06415</name>
</gene>
<keyword evidence="2" id="KW-1185">Reference proteome</keyword>
<evidence type="ECO:0000313" key="1">
    <source>
        <dbReference type="EMBL" id="ROH86096.1"/>
    </source>
</evidence>
<name>A0A3N0UZW0_9PROT</name>
<dbReference type="RefSeq" id="WP_123237156.1">
    <property type="nucleotide sequence ID" value="NZ_RJVP01000003.1"/>
</dbReference>
<accession>A0A3N0UZW0</accession>
<dbReference type="SUPFAM" id="SSF75708">
    <property type="entry name" value="Chemotaxis phosphatase CheZ"/>
    <property type="match status" value="1"/>
</dbReference>
<comment type="caution">
    <text evidence="1">The sequence shown here is derived from an EMBL/GenBank/DDBJ whole genome shotgun (WGS) entry which is preliminary data.</text>
</comment>
<protein>
    <submittedName>
        <fullName evidence="1">Chemotaxis protein</fullName>
    </submittedName>
</protein>